<protein>
    <recommendedName>
        <fullName evidence="1">SCP2 domain-containing protein</fullName>
    </recommendedName>
</protein>
<dbReference type="RefSeq" id="WP_234519551.1">
    <property type="nucleotide sequence ID" value="NZ_BAAAUF010000001.1"/>
</dbReference>
<evidence type="ECO:0000259" key="1">
    <source>
        <dbReference type="Pfam" id="PF02036"/>
    </source>
</evidence>
<evidence type="ECO:0000313" key="2">
    <source>
        <dbReference type="EMBL" id="GAA3025323.1"/>
    </source>
</evidence>
<accession>A0ABN3YEQ6</accession>
<reference evidence="2 3" key="1">
    <citation type="journal article" date="2019" name="Int. J. Syst. Evol. Microbiol.">
        <title>The Global Catalogue of Microorganisms (GCM) 10K type strain sequencing project: providing services to taxonomists for standard genome sequencing and annotation.</title>
        <authorList>
            <consortium name="The Broad Institute Genomics Platform"/>
            <consortium name="The Broad Institute Genome Sequencing Center for Infectious Disease"/>
            <person name="Wu L."/>
            <person name="Ma J."/>
        </authorList>
    </citation>
    <scope>NUCLEOTIDE SEQUENCE [LARGE SCALE GENOMIC DNA]</scope>
    <source>
        <strain evidence="2 3">JCM 9091</strain>
    </source>
</reference>
<gene>
    <name evidence="2" type="ORF">GCM10010448_04030</name>
</gene>
<sequence>MATIEECRRALDKFSDNLAGSEGDVRAAAALDRSLSCRITDLDVTFVGRLQDGRIRVLDTLQGPPPAKAQIRLAMTGDDLLAMVDGELHFAKAWASGRVKLEAGLMDLLRLRKLL</sequence>
<dbReference type="Proteomes" id="UP001501532">
    <property type="component" value="Unassembled WGS sequence"/>
</dbReference>
<feature type="domain" description="SCP2" evidence="1">
    <location>
        <begin position="29"/>
        <end position="115"/>
    </location>
</feature>
<dbReference type="SUPFAM" id="SSF55718">
    <property type="entry name" value="SCP-like"/>
    <property type="match status" value="1"/>
</dbReference>
<dbReference type="InterPro" id="IPR036527">
    <property type="entry name" value="SCP2_sterol-bd_dom_sf"/>
</dbReference>
<proteinExistence type="predicted"/>
<dbReference type="EMBL" id="BAAAUF010000001">
    <property type="protein sequence ID" value="GAA3025323.1"/>
    <property type="molecule type" value="Genomic_DNA"/>
</dbReference>
<name>A0ABN3YEQ6_9ACTN</name>
<keyword evidence="3" id="KW-1185">Reference proteome</keyword>
<dbReference type="Pfam" id="PF02036">
    <property type="entry name" value="SCP2"/>
    <property type="match status" value="1"/>
</dbReference>
<evidence type="ECO:0000313" key="3">
    <source>
        <dbReference type="Proteomes" id="UP001501532"/>
    </source>
</evidence>
<organism evidence="2 3">
    <name type="scientific">Streptomyces glomeratus</name>
    <dbReference type="NCBI Taxonomy" id="284452"/>
    <lineage>
        <taxon>Bacteria</taxon>
        <taxon>Bacillati</taxon>
        <taxon>Actinomycetota</taxon>
        <taxon>Actinomycetes</taxon>
        <taxon>Kitasatosporales</taxon>
        <taxon>Streptomycetaceae</taxon>
        <taxon>Streptomyces</taxon>
    </lineage>
</organism>
<dbReference type="InterPro" id="IPR003033">
    <property type="entry name" value="SCP2_sterol-bd_dom"/>
</dbReference>
<dbReference type="Gene3D" id="3.30.1050.10">
    <property type="entry name" value="SCP2 sterol-binding domain"/>
    <property type="match status" value="1"/>
</dbReference>
<comment type="caution">
    <text evidence="2">The sequence shown here is derived from an EMBL/GenBank/DDBJ whole genome shotgun (WGS) entry which is preliminary data.</text>
</comment>